<dbReference type="InterPro" id="IPR058120">
    <property type="entry name" value="MADS7"/>
</dbReference>
<dbReference type="RefSeq" id="WP_092082019.1">
    <property type="nucleotide sequence ID" value="NZ_FMZW01000007.1"/>
</dbReference>
<sequence length="517" mass="58863">MEILPRPTAQDDGGGPRMWVDEAIWGHRLYDEQTPWLTMLEFLGVLYAEHSRGRALREDKLNGLSYKPQQQLRLRNILFNNPHIATVLASDQSDDAMWSNWFHLMKESAGGLEDPDFAYLRDRFESFRDFESIVSFLQSSAIEGGSNKRWSSKFVFPFGPNALYEDASVQGKGASVSTDRRFFARTGEVLYIMLCRSAKASELRERLVSRLFEAKAPYDGLIKALQGDVQLARNERDGAYVPCSKHPAFDKLAEDWLSILNLDMPTYDALPHLVVMTGLHLLRYQLERGSEVLQRGDQINLVCEIVSPKKSVVRDISADSFQSNNALPQEAIERFVRKISETTEWQAAIESQEPLVNAIELLTKSFDLPEEFIASDEVKGTPSDLLEKLVERATVRHKQHVGKIHATWARLIGLSSRRASRRVRYAPTDRLLKTLVVCCVNEHMEFKDFLALLYDRYGIIIGDHQAREFISKGAADQEDFSDNARRLEARLASLGLLKRLSDSCAYVESPFKRKTLQ</sequence>
<accession>A0A1G6RWG2</accession>
<dbReference type="Proteomes" id="UP000199245">
    <property type="component" value="Unassembled WGS sequence"/>
</dbReference>
<dbReference type="Pfam" id="PF26611">
    <property type="entry name" value="MAD7"/>
    <property type="match status" value="1"/>
</dbReference>
<reference evidence="1 2" key="1">
    <citation type="submission" date="2016-10" db="EMBL/GenBank/DDBJ databases">
        <authorList>
            <person name="de Groot N.N."/>
        </authorList>
    </citation>
    <scope>NUCLEOTIDE SEQUENCE [LARGE SCALE GENOMIC DNA]</scope>
    <source>
        <strain evidence="1 2">R5</strain>
    </source>
</reference>
<proteinExistence type="predicted"/>
<name>A0A1G6RWG2_9BRAD</name>
<organism evidence="1 2">
    <name type="scientific">Bradyrhizobium brasilense</name>
    <dbReference type="NCBI Taxonomy" id="1419277"/>
    <lineage>
        <taxon>Bacteria</taxon>
        <taxon>Pseudomonadati</taxon>
        <taxon>Pseudomonadota</taxon>
        <taxon>Alphaproteobacteria</taxon>
        <taxon>Hyphomicrobiales</taxon>
        <taxon>Nitrobacteraceae</taxon>
        <taxon>Bradyrhizobium</taxon>
    </lineage>
</organism>
<gene>
    <name evidence="1" type="ORF">SAMN05216337_1007132</name>
</gene>
<dbReference type="EMBL" id="FMZW01000007">
    <property type="protein sequence ID" value="SDD08307.1"/>
    <property type="molecule type" value="Genomic_DNA"/>
</dbReference>
<evidence type="ECO:0000313" key="2">
    <source>
        <dbReference type="Proteomes" id="UP000199245"/>
    </source>
</evidence>
<evidence type="ECO:0000313" key="1">
    <source>
        <dbReference type="EMBL" id="SDD08307.1"/>
    </source>
</evidence>
<protein>
    <submittedName>
        <fullName evidence="1">Uncharacterized protein</fullName>
    </submittedName>
</protein>
<dbReference type="AlphaFoldDB" id="A0A1G6RWG2"/>